<gene>
    <name evidence="3" type="ORF">QTO34_007121</name>
</gene>
<dbReference type="Proteomes" id="UP001177744">
    <property type="component" value="Unassembled WGS sequence"/>
</dbReference>
<evidence type="ECO:0000256" key="1">
    <source>
        <dbReference type="SAM" id="MobiDB-lite"/>
    </source>
</evidence>
<dbReference type="Gene3D" id="3.30.200.20">
    <property type="entry name" value="Phosphorylase Kinase, domain 1"/>
    <property type="match status" value="1"/>
</dbReference>
<protein>
    <recommendedName>
        <fullName evidence="2">Protein kinase domain-containing protein</fullName>
    </recommendedName>
</protein>
<dbReference type="Pfam" id="PF00069">
    <property type="entry name" value="Pkinase"/>
    <property type="match status" value="1"/>
</dbReference>
<sequence length="324" mass="35077">MASTRSTEVEHLEEQDKRPRPGSQRGTPSSSGGSSSSGPKGIRLIPSPAQSAHCSFYRTQTLQALSSEKKAKKAPFYGYFKSWCLPSPMTASGPWMRCSWSSPAPCWTICTCPRASSPYTKKPASEVKISSNPIVKEWVAWSTRKEFALKVTHKAKCCGKEHLVENEVSTLRQVKHSNIIMLVDEMETNSELFLVMDLVEGGDLFDAITSSAKDTKRDGSALVYNLASAPRDLQGLYMVHRDLKPGNLLVCEYPDGTKSLKLGDSGLAAVVEGPLYTVGGTPTYVAPEIIAATGCGLKNSTTTRVSVILNAALDKEGQICSKHA</sequence>
<comment type="caution">
    <text evidence="3">The sequence shown here is derived from an EMBL/GenBank/DDBJ whole genome shotgun (WGS) entry which is preliminary data.</text>
</comment>
<organism evidence="3 4">
    <name type="scientific">Cnephaeus nilssonii</name>
    <name type="common">Northern bat</name>
    <name type="synonym">Eptesicus nilssonii</name>
    <dbReference type="NCBI Taxonomy" id="3371016"/>
    <lineage>
        <taxon>Eukaryota</taxon>
        <taxon>Metazoa</taxon>
        <taxon>Chordata</taxon>
        <taxon>Craniata</taxon>
        <taxon>Vertebrata</taxon>
        <taxon>Euteleostomi</taxon>
        <taxon>Mammalia</taxon>
        <taxon>Eutheria</taxon>
        <taxon>Laurasiatheria</taxon>
        <taxon>Chiroptera</taxon>
        <taxon>Yangochiroptera</taxon>
        <taxon>Vespertilionidae</taxon>
        <taxon>Cnephaeus</taxon>
    </lineage>
</organism>
<dbReference type="SUPFAM" id="SSF56112">
    <property type="entry name" value="Protein kinase-like (PK-like)"/>
    <property type="match status" value="1"/>
</dbReference>
<accession>A0AA40LI34</accession>
<dbReference type="GO" id="GO:0005524">
    <property type="term" value="F:ATP binding"/>
    <property type="evidence" value="ECO:0007669"/>
    <property type="project" value="InterPro"/>
</dbReference>
<evidence type="ECO:0000313" key="3">
    <source>
        <dbReference type="EMBL" id="KAK1332444.1"/>
    </source>
</evidence>
<dbReference type="PROSITE" id="PS00108">
    <property type="entry name" value="PROTEIN_KINASE_ST"/>
    <property type="match status" value="1"/>
</dbReference>
<dbReference type="AlphaFoldDB" id="A0AA40LI34"/>
<feature type="region of interest" description="Disordered" evidence="1">
    <location>
        <begin position="1"/>
        <end position="44"/>
    </location>
</feature>
<dbReference type="InterPro" id="IPR008271">
    <property type="entry name" value="Ser/Thr_kinase_AS"/>
</dbReference>
<name>A0AA40LI34_CNENI</name>
<reference evidence="3" key="1">
    <citation type="submission" date="2023-06" db="EMBL/GenBank/DDBJ databases">
        <title>Reference genome for the Northern bat (Eptesicus nilssonii), a most northern bat species.</title>
        <authorList>
            <person name="Laine V.N."/>
            <person name="Pulliainen A.T."/>
            <person name="Lilley T.M."/>
        </authorList>
    </citation>
    <scope>NUCLEOTIDE SEQUENCE</scope>
    <source>
        <strain evidence="3">BLF_Eptnil</strain>
        <tissue evidence="3">Kidney</tissue>
    </source>
</reference>
<dbReference type="PROSITE" id="PS50011">
    <property type="entry name" value="PROTEIN_KINASE_DOM"/>
    <property type="match status" value="1"/>
</dbReference>
<dbReference type="PANTHER" id="PTHR24347">
    <property type="entry name" value="SERINE/THREONINE-PROTEIN KINASE"/>
    <property type="match status" value="1"/>
</dbReference>
<feature type="domain" description="Protein kinase" evidence="2">
    <location>
        <begin position="113"/>
        <end position="324"/>
    </location>
</feature>
<keyword evidence="4" id="KW-1185">Reference proteome</keyword>
<dbReference type="InterPro" id="IPR000719">
    <property type="entry name" value="Prot_kinase_dom"/>
</dbReference>
<dbReference type="InterPro" id="IPR011009">
    <property type="entry name" value="Kinase-like_dom_sf"/>
</dbReference>
<evidence type="ECO:0000259" key="2">
    <source>
        <dbReference type="PROSITE" id="PS50011"/>
    </source>
</evidence>
<dbReference type="EMBL" id="JAULJE010000018">
    <property type="protein sequence ID" value="KAK1332444.1"/>
    <property type="molecule type" value="Genomic_DNA"/>
</dbReference>
<feature type="compositionally biased region" description="Basic and acidic residues" evidence="1">
    <location>
        <begin position="7"/>
        <end position="19"/>
    </location>
</feature>
<dbReference type="GO" id="GO:0004672">
    <property type="term" value="F:protein kinase activity"/>
    <property type="evidence" value="ECO:0007669"/>
    <property type="project" value="InterPro"/>
</dbReference>
<dbReference type="SMART" id="SM00220">
    <property type="entry name" value="S_TKc"/>
    <property type="match status" value="1"/>
</dbReference>
<feature type="compositionally biased region" description="Low complexity" evidence="1">
    <location>
        <begin position="21"/>
        <end position="43"/>
    </location>
</feature>
<evidence type="ECO:0000313" key="4">
    <source>
        <dbReference type="Proteomes" id="UP001177744"/>
    </source>
</evidence>
<dbReference type="Gene3D" id="1.10.510.10">
    <property type="entry name" value="Transferase(Phosphotransferase) domain 1"/>
    <property type="match status" value="1"/>
</dbReference>
<feature type="non-terminal residue" evidence="3">
    <location>
        <position position="324"/>
    </location>
</feature>
<proteinExistence type="predicted"/>